<dbReference type="GO" id="GO:0004609">
    <property type="term" value="F:phosphatidylserine decarboxylase activity"/>
    <property type="evidence" value="ECO:0007669"/>
    <property type="project" value="UniProtKB-EC"/>
</dbReference>
<dbReference type="OrthoDB" id="9802030at2"/>
<dbReference type="PANTHER" id="PTHR10067">
    <property type="entry name" value="PHOSPHATIDYLSERINE DECARBOXYLASE"/>
    <property type="match status" value="1"/>
</dbReference>
<dbReference type="UniPathway" id="UPA00558"/>
<name>A0A433RS25_9BACL</name>
<dbReference type="Proteomes" id="UP000288623">
    <property type="component" value="Unassembled WGS sequence"/>
</dbReference>
<evidence type="ECO:0000256" key="10">
    <source>
        <dbReference type="ARBA" id="ARBA00023264"/>
    </source>
</evidence>
<keyword evidence="10" id="KW-1208">Phospholipid metabolism</keyword>
<dbReference type="NCBIfam" id="NF002853">
    <property type="entry name" value="PRK03140.1"/>
    <property type="match status" value="1"/>
</dbReference>
<evidence type="ECO:0000256" key="6">
    <source>
        <dbReference type="ARBA" id="ARBA00023098"/>
    </source>
</evidence>
<keyword evidence="9" id="KW-0456">Lyase</keyword>
<dbReference type="NCBIfam" id="TIGR00163">
    <property type="entry name" value="PS_decarb"/>
    <property type="match status" value="1"/>
</dbReference>
<evidence type="ECO:0000256" key="12">
    <source>
        <dbReference type="ARBA" id="ARBA00024326"/>
    </source>
</evidence>
<keyword evidence="5" id="KW-0210">Decarboxylase</keyword>
<evidence type="ECO:0000256" key="11">
    <source>
        <dbReference type="ARBA" id="ARBA00023317"/>
    </source>
</evidence>
<protein>
    <recommendedName>
        <fullName evidence="3">phosphatidylserine decarboxylase</fullName>
        <ecNumber evidence="3">4.1.1.65</ecNumber>
    </recommendedName>
</protein>
<keyword evidence="8" id="KW-0594">Phospholipid biosynthesis</keyword>
<dbReference type="InterPro" id="IPR003817">
    <property type="entry name" value="PS_Dcarbxylase"/>
</dbReference>
<comment type="pathway">
    <text evidence="12">Phospholipid metabolism; phosphatidylethanolamine biosynthesis.</text>
</comment>
<dbReference type="InterPro" id="IPR033177">
    <property type="entry name" value="PSD-B"/>
</dbReference>
<gene>
    <name evidence="13" type="ORF">QI30_13375</name>
</gene>
<evidence type="ECO:0000256" key="2">
    <source>
        <dbReference type="ARBA" id="ARBA00005189"/>
    </source>
</evidence>
<dbReference type="RefSeq" id="WP_126991133.1">
    <property type="nucleotide sequence ID" value="NZ_JTFC01000032.1"/>
</dbReference>
<evidence type="ECO:0000256" key="4">
    <source>
        <dbReference type="ARBA" id="ARBA00022516"/>
    </source>
</evidence>
<dbReference type="GO" id="GO:0006646">
    <property type="term" value="P:phosphatidylethanolamine biosynthetic process"/>
    <property type="evidence" value="ECO:0007669"/>
    <property type="project" value="UniProtKB-UniPathway"/>
</dbReference>
<keyword evidence="11" id="KW-0670">Pyruvate</keyword>
<proteinExistence type="predicted"/>
<evidence type="ECO:0000313" key="13">
    <source>
        <dbReference type="EMBL" id="RUS54404.1"/>
    </source>
</evidence>
<evidence type="ECO:0000256" key="7">
    <source>
        <dbReference type="ARBA" id="ARBA00023145"/>
    </source>
</evidence>
<sequence>MLKEKVYRTMIELTNNKITSKMLQHIMTSRISKSFIPSYKQFYRIDTTEVSKELDEFPTLQTFFTRKLMTEARPIASNEIVSPVDAKIESFGNITVQQKFRVKGKNYSLQDLLGKEEHAKRYEEGQFIVFYLSPADYHRIHSPLDATVLRQYVLGNHSYPVNQLGLTYGKQPLSYNYRLVTELSATCGNAAFIKVGAMFVNSIKLTNTTEQWTKGEEVGYFEFGSTVIMLFEKDCVTFLNNVQKNASIRVGEAFADVL</sequence>
<organism evidence="13 14">
    <name type="scientific">Candidatus Kurthia intestinigallinarum</name>
    <dbReference type="NCBI Taxonomy" id="1562256"/>
    <lineage>
        <taxon>Bacteria</taxon>
        <taxon>Bacillati</taxon>
        <taxon>Bacillota</taxon>
        <taxon>Bacilli</taxon>
        <taxon>Bacillales</taxon>
        <taxon>Caryophanaceae</taxon>
        <taxon>Kurthia</taxon>
    </lineage>
</organism>
<keyword evidence="6" id="KW-0443">Lipid metabolism</keyword>
<reference evidence="13 14" key="1">
    <citation type="submission" date="2014-11" db="EMBL/GenBank/DDBJ databases">
        <title>Genome sequence and analysis of novel Kurthia sp.</title>
        <authorList>
            <person name="Lawson J.N."/>
            <person name="Gonzalez J.E."/>
            <person name="Rinauldi L."/>
            <person name="Xuan Z."/>
            <person name="Firman A."/>
            <person name="Shaddox L."/>
            <person name="Trudeau A."/>
            <person name="Shah S."/>
            <person name="Reiman D."/>
        </authorList>
    </citation>
    <scope>NUCLEOTIDE SEQUENCE [LARGE SCALE GENOMIC DNA]</scope>
    <source>
        <strain evidence="13 14">3B1D</strain>
    </source>
</reference>
<comment type="caution">
    <text evidence="13">The sequence shown here is derived from an EMBL/GenBank/DDBJ whole genome shotgun (WGS) entry which is preliminary data.</text>
</comment>
<dbReference type="EC" id="4.1.1.65" evidence="3"/>
<dbReference type="Pfam" id="PF02666">
    <property type="entry name" value="PS_Dcarbxylase"/>
    <property type="match status" value="1"/>
</dbReference>
<keyword evidence="14" id="KW-1185">Reference proteome</keyword>
<evidence type="ECO:0000256" key="5">
    <source>
        <dbReference type="ARBA" id="ARBA00022793"/>
    </source>
</evidence>
<dbReference type="PANTHER" id="PTHR10067:SF6">
    <property type="entry name" value="PHOSPHATIDYLSERINE DECARBOXYLASE PROENZYME, MITOCHONDRIAL"/>
    <property type="match status" value="1"/>
</dbReference>
<evidence type="ECO:0000256" key="8">
    <source>
        <dbReference type="ARBA" id="ARBA00023209"/>
    </source>
</evidence>
<comment type="cofactor">
    <cofactor evidence="1">
        <name>pyruvate</name>
        <dbReference type="ChEBI" id="CHEBI:15361"/>
    </cofactor>
</comment>
<comment type="pathway">
    <text evidence="2">Lipid metabolism.</text>
</comment>
<evidence type="ECO:0000256" key="3">
    <source>
        <dbReference type="ARBA" id="ARBA00012243"/>
    </source>
</evidence>
<dbReference type="AlphaFoldDB" id="A0A433RS25"/>
<evidence type="ECO:0000256" key="1">
    <source>
        <dbReference type="ARBA" id="ARBA00001928"/>
    </source>
</evidence>
<dbReference type="EMBL" id="JTFC01000032">
    <property type="protein sequence ID" value="RUS54404.1"/>
    <property type="molecule type" value="Genomic_DNA"/>
</dbReference>
<keyword evidence="7" id="KW-0865">Zymogen</keyword>
<accession>A0A433RS25</accession>
<keyword evidence="4" id="KW-0444">Lipid biosynthesis</keyword>
<evidence type="ECO:0000313" key="14">
    <source>
        <dbReference type="Proteomes" id="UP000288623"/>
    </source>
</evidence>
<evidence type="ECO:0000256" key="9">
    <source>
        <dbReference type="ARBA" id="ARBA00023239"/>
    </source>
</evidence>